<dbReference type="STRING" id="291112.PAU_01725"/>
<name>C7BTG2_PHOAA</name>
<evidence type="ECO:0000313" key="1">
    <source>
        <dbReference type="EMBL" id="CAQ83817.1"/>
    </source>
</evidence>
<organism evidence="1 2">
    <name type="scientific">Photorhabdus asymbiotica subsp. asymbiotica (strain ATCC 43949 / 3105-77)</name>
    <name type="common">Xenorhabdus luminescens (strain 2)</name>
    <dbReference type="NCBI Taxonomy" id="553480"/>
    <lineage>
        <taxon>Bacteria</taxon>
        <taxon>Pseudomonadati</taxon>
        <taxon>Pseudomonadota</taxon>
        <taxon>Gammaproteobacteria</taxon>
        <taxon>Enterobacterales</taxon>
        <taxon>Morganellaceae</taxon>
        <taxon>Photorhabdus</taxon>
    </lineage>
</organism>
<protein>
    <submittedName>
        <fullName evidence="1">Uncharacterized protein</fullName>
    </submittedName>
</protein>
<dbReference type="Proteomes" id="UP000002747">
    <property type="component" value="Chromosome"/>
</dbReference>
<gene>
    <name evidence="1" type="ordered locus">PAU_01725</name>
</gene>
<sequence>MAVCAQLSINISNDEFKRKLGVICFPILNLELGIYPIDFELQRGGK</sequence>
<evidence type="ECO:0000313" key="2">
    <source>
        <dbReference type="Proteomes" id="UP000002747"/>
    </source>
</evidence>
<dbReference type="EMBL" id="FM162591">
    <property type="protein sequence ID" value="CAQ83817.1"/>
    <property type="molecule type" value="Genomic_DNA"/>
</dbReference>
<reference evidence="1 2" key="1">
    <citation type="journal article" date="2009" name="BMC Genomics">
        <title>Comparative genomics of the emerging human pathogen Photorhabdus asymbiotica with the insect pathogen Photorhabdus luminescens.</title>
        <authorList>
            <person name="Wilkinson P."/>
            <person name="Waterfield N.R."/>
            <person name="Crossman L."/>
            <person name="Corton C."/>
            <person name="Sanchez-Contreras M."/>
            <person name="Vlisidou I."/>
            <person name="Barron A."/>
            <person name="Bignell A."/>
            <person name="Clark L."/>
            <person name="Ormond D."/>
            <person name="Mayho M."/>
            <person name="Bason N."/>
            <person name="Smith F."/>
            <person name="Simmonds M."/>
            <person name="Churcher C."/>
            <person name="Harris D."/>
            <person name="Thompson N.R."/>
            <person name="Quail M."/>
            <person name="Parkhill J."/>
            <person name="ffrench-Constant R.H."/>
        </authorList>
    </citation>
    <scope>NUCLEOTIDE SEQUENCE [LARGE SCALE GENOMIC DNA]</scope>
    <source>
        <strain evidence="2">ATCC 43949 / 3105-77</strain>
    </source>
</reference>
<proteinExistence type="predicted"/>
<accession>C7BTG2</accession>
<dbReference type="AlphaFoldDB" id="C7BTG2"/>
<dbReference type="KEGG" id="pay:PAU_01725"/>